<reference evidence="1 2" key="1">
    <citation type="submission" date="2020-04" db="EMBL/GenBank/DDBJ databases">
        <title>MicrobeNet Type strains.</title>
        <authorList>
            <person name="Nicholson A.C."/>
        </authorList>
    </citation>
    <scope>NUCLEOTIDE SEQUENCE [LARGE SCALE GENOMIC DNA]</scope>
    <source>
        <strain evidence="1 2">DSM 44956</strain>
    </source>
</reference>
<dbReference type="AlphaFoldDB" id="A0A7X6L3E4"/>
<evidence type="ECO:0000313" key="1">
    <source>
        <dbReference type="EMBL" id="NKY27048.1"/>
    </source>
</evidence>
<sequence length="72" mass="8233">MESQPSPRPEEDDVHLSIQFHDLRLNFAACTTAATRFVQDWRAYHYPDAVTVIPGDPAGLPRLPNERLYLEP</sequence>
<organism evidence="1 2">
    <name type="scientific">Nocardia gamkensis</name>
    <dbReference type="NCBI Taxonomy" id="352869"/>
    <lineage>
        <taxon>Bacteria</taxon>
        <taxon>Bacillati</taxon>
        <taxon>Actinomycetota</taxon>
        <taxon>Actinomycetes</taxon>
        <taxon>Mycobacteriales</taxon>
        <taxon>Nocardiaceae</taxon>
        <taxon>Nocardia</taxon>
    </lineage>
</organism>
<accession>A0A7X6L3E4</accession>
<comment type="caution">
    <text evidence="1">The sequence shown here is derived from an EMBL/GenBank/DDBJ whole genome shotgun (WGS) entry which is preliminary data.</text>
</comment>
<protein>
    <submittedName>
        <fullName evidence="1">Uncharacterized protein</fullName>
    </submittedName>
</protein>
<keyword evidence="2" id="KW-1185">Reference proteome</keyword>
<dbReference type="Proteomes" id="UP000540698">
    <property type="component" value="Unassembled WGS sequence"/>
</dbReference>
<dbReference type="EMBL" id="JAAXOS010000005">
    <property type="protein sequence ID" value="NKY27048.1"/>
    <property type="molecule type" value="Genomic_DNA"/>
</dbReference>
<dbReference type="RefSeq" id="WP_062969755.1">
    <property type="nucleotide sequence ID" value="NZ_JAAXOS010000005.1"/>
</dbReference>
<name>A0A7X6L3E4_9NOCA</name>
<gene>
    <name evidence="1" type="ORF">HGB38_12565</name>
</gene>
<proteinExistence type="predicted"/>
<evidence type="ECO:0000313" key="2">
    <source>
        <dbReference type="Proteomes" id="UP000540698"/>
    </source>
</evidence>